<evidence type="ECO:0000256" key="1">
    <source>
        <dbReference type="SAM" id="SignalP"/>
    </source>
</evidence>
<keyword evidence="3" id="KW-1185">Reference proteome</keyword>
<evidence type="ECO:0000313" key="3">
    <source>
        <dbReference type="Proteomes" id="UP000178912"/>
    </source>
</evidence>
<dbReference type="OrthoDB" id="3520288at2759"/>
<keyword evidence="1" id="KW-0732">Signal</keyword>
<proteinExistence type="predicted"/>
<evidence type="ECO:0000313" key="2">
    <source>
        <dbReference type="EMBL" id="CZT04546.1"/>
    </source>
</evidence>
<dbReference type="Proteomes" id="UP000178912">
    <property type="component" value="Unassembled WGS sequence"/>
</dbReference>
<dbReference type="EMBL" id="FJUX01000069">
    <property type="protein sequence ID" value="CZT04546.1"/>
    <property type="molecule type" value="Genomic_DNA"/>
</dbReference>
<sequence length="175" mass="18368">MQFSNFSLLVALSFVSSVVFASPIEPRDGISCKIAVATTQSTCMGNVPIDANGLRDEKALAECFKAASAGYNSCPDAEKRGVMTCEAKVVDLQTACIKGIATRLDGTMDSAKIMSCTSASSEGFHSCISAKKRDVFVCADTVTAVQLNCLEAAGTDSKKVSQCSSDAYNGFVRCV</sequence>
<feature type="signal peptide" evidence="1">
    <location>
        <begin position="1"/>
        <end position="21"/>
    </location>
</feature>
<gene>
    <name evidence="2" type="ORF">RAG0_10966</name>
</gene>
<accession>A0A1E1L221</accession>
<protein>
    <submittedName>
        <fullName evidence="2">Uncharacterized protein</fullName>
    </submittedName>
</protein>
<feature type="chain" id="PRO_5009446638" evidence="1">
    <location>
        <begin position="22"/>
        <end position="175"/>
    </location>
</feature>
<organism evidence="2 3">
    <name type="scientific">Rhynchosporium agropyri</name>
    <dbReference type="NCBI Taxonomy" id="914238"/>
    <lineage>
        <taxon>Eukaryota</taxon>
        <taxon>Fungi</taxon>
        <taxon>Dikarya</taxon>
        <taxon>Ascomycota</taxon>
        <taxon>Pezizomycotina</taxon>
        <taxon>Leotiomycetes</taxon>
        <taxon>Helotiales</taxon>
        <taxon>Ploettnerulaceae</taxon>
        <taxon>Rhynchosporium</taxon>
    </lineage>
</organism>
<reference evidence="3" key="1">
    <citation type="submission" date="2016-03" db="EMBL/GenBank/DDBJ databases">
        <authorList>
            <person name="Guldener U."/>
        </authorList>
    </citation>
    <scope>NUCLEOTIDE SEQUENCE [LARGE SCALE GENOMIC DNA]</scope>
    <source>
        <strain evidence="3">04CH-RAC-A.6.1</strain>
    </source>
</reference>
<dbReference type="AlphaFoldDB" id="A0A1E1L221"/>
<name>A0A1E1L221_9HELO</name>